<proteinExistence type="predicted"/>
<comment type="caution">
    <text evidence="2">The sequence shown here is derived from an EMBL/GenBank/DDBJ whole genome shotgun (WGS) entry which is preliminary data.</text>
</comment>
<feature type="region of interest" description="Disordered" evidence="1">
    <location>
        <begin position="1"/>
        <end position="48"/>
    </location>
</feature>
<sequence>MSERVGRGYSVVEPAEAPGNSENQAKRKKAFRTARTAYGTIDKPNTGV</sequence>
<name>A0A080ZFE3_PHYNI</name>
<dbReference type="AlphaFoldDB" id="A0A080ZFE3"/>
<dbReference type="Proteomes" id="UP000028582">
    <property type="component" value="Unassembled WGS sequence"/>
</dbReference>
<evidence type="ECO:0000313" key="2">
    <source>
        <dbReference type="EMBL" id="ETO65354.1"/>
    </source>
</evidence>
<organism evidence="2 3">
    <name type="scientific">Phytophthora nicotianae P1976</name>
    <dbReference type="NCBI Taxonomy" id="1317066"/>
    <lineage>
        <taxon>Eukaryota</taxon>
        <taxon>Sar</taxon>
        <taxon>Stramenopiles</taxon>
        <taxon>Oomycota</taxon>
        <taxon>Peronosporomycetes</taxon>
        <taxon>Peronosporales</taxon>
        <taxon>Peronosporaceae</taxon>
        <taxon>Phytophthora</taxon>
    </lineage>
</organism>
<protein>
    <submittedName>
        <fullName evidence="2">Uncharacterized protein</fullName>
    </submittedName>
</protein>
<evidence type="ECO:0000256" key="1">
    <source>
        <dbReference type="SAM" id="MobiDB-lite"/>
    </source>
</evidence>
<accession>A0A080ZFE3</accession>
<reference evidence="2 3" key="1">
    <citation type="submission" date="2013-11" db="EMBL/GenBank/DDBJ databases">
        <title>The Genome Sequence of Phytophthora parasitica P1976.</title>
        <authorList>
            <consortium name="The Broad Institute Genomics Platform"/>
            <person name="Russ C."/>
            <person name="Tyler B."/>
            <person name="Panabieres F."/>
            <person name="Shan W."/>
            <person name="Tripathy S."/>
            <person name="Grunwald N."/>
            <person name="Machado M."/>
            <person name="Johnson C.S."/>
            <person name="Walker B."/>
            <person name="Young S."/>
            <person name="Zeng Q."/>
            <person name="Gargeya S."/>
            <person name="Fitzgerald M."/>
            <person name="Haas B."/>
            <person name="Abouelleil A."/>
            <person name="Allen A.W."/>
            <person name="Alvarado L."/>
            <person name="Arachchi H.M."/>
            <person name="Berlin A.M."/>
            <person name="Chapman S.B."/>
            <person name="Gainer-Dewar J."/>
            <person name="Goldberg J."/>
            <person name="Griggs A."/>
            <person name="Gujja S."/>
            <person name="Hansen M."/>
            <person name="Howarth C."/>
            <person name="Imamovic A."/>
            <person name="Ireland A."/>
            <person name="Larimer J."/>
            <person name="McCowan C."/>
            <person name="Murphy C."/>
            <person name="Pearson M."/>
            <person name="Poon T.W."/>
            <person name="Priest M."/>
            <person name="Roberts A."/>
            <person name="Saif S."/>
            <person name="Shea T."/>
            <person name="Sisk P."/>
            <person name="Sykes S."/>
            <person name="Wortman J."/>
            <person name="Nusbaum C."/>
            <person name="Birren B."/>
        </authorList>
    </citation>
    <scope>NUCLEOTIDE SEQUENCE [LARGE SCALE GENOMIC DNA]</scope>
    <source>
        <strain evidence="2 3">P1976</strain>
    </source>
</reference>
<dbReference type="EMBL" id="ANJA01003196">
    <property type="protein sequence ID" value="ETO65354.1"/>
    <property type="molecule type" value="Genomic_DNA"/>
</dbReference>
<gene>
    <name evidence="2" type="ORF">F444_17325</name>
</gene>
<evidence type="ECO:0000313" key="3">
    <source>
        <dbReference type="Proteomes" id="UP000028582"/>
    </source>
</evidence>